<gene>
    <name evidence="3" type="ORF">DET50_11027</name>
</gene>
<evidence type="ECO:0000313" key="3">
    <source>
        <dbReference type="EMBL" id="RBP29129.1"/>
    </source>
</evidence>
<proteinExistence type="inferred from homology"/>
<dbReference type="SUPFAM" id="SSF53448">
    <property type="entry name" value="Nucleotide-diphospho-sugar transferases"/>
    <property type="match status" value="1"/>
</dbReference>
<dbReference type="Proteomes" id="UP000252995">
    <property type="component" value="Unassembled WGS sequence"/>
</dbReference>
<reference evidence="3 4" key="1">
    <citation type="submission" date="2018-06" db="EMBL/GenBank/DDBJ databases">
        <title>Freshwater and sediment microbial communities from various areas in North America, analyzing microbe dynamics in response to fracking.</title>
        <authorList>
            <person name="Lamendella R."/>
        </authorList>
    </citation>
    <scope>NUCLEOTIDE SEQUENCE [LARGE SCALE GENOMIC DNA]</scope>
    <source>
        <strain evidence="3 4">114J</strain>
    </source>
</reference>
<dbReference type="PANTHER" id="PTHR43630">
    <property type="entry name" value="POLY-BETA-1,6-N-ACETYL-D-GLUCOSAMINE SYNTHASE"/>
    <property type="match status" value="1"/>
</dbReference>
<comment type="similarity">
    <text evidence="1">Belongs to the glycosyltransferase 2 family. WaaE/KdtX subfamily.</text>
</comment>
<sequence length="262" mass="30333">MKLPISVYYITLNEEQRLPESLERVRGWVDEIVVVDSGSTDRTKEIAEAAGALVVHRDWEGFALQKSFAESLCRNEWVLNLDADEVLSHKLVESIKARFSTPVPSDIAGFSFRWVIRPPMPGHPFRHDKTHVLLRLYNKKRASFVSERHSIHDRPEPHTGRVEKLKGDVYHMTLISLEQLEKKYCKMSSDQALHLVARGRRISSVRLFSEFPLKFLRYYFLHRQVLNGWFGLSVAITAANRNFMRLAKAKEMQMLRDLGTGE</sequence>
<dbReference type="RefSeq" id="WP_113862854.1">
    <property type="nucleotide sequence ID" value="NZ_QNRO01000010.1"/>
</dbReference>
<feature type="domain" description="Glycosyltransferase 2-like" evidence="2">
    <location>
        <begin position="6"/>
        <end position="104"/>
    </location>
</feature>
<organism evidence="3 4">
    <name type="scientific">Marinobacter pelagius</name>
    <dbReference type="NCBI Taxonomy" id="379482"/>
    <lineage>
        <taxon>Bacteria</taxon>
        <taxon>Pseudomonadati</taxon>
        <taxon>Pseudomonadota</taxon>
        <taxon>Gammaproteobacteria</taxon>
        <taxon>Pseudomonadales</taxon>
        <taxon>Marinobacteraceae</taxon>
        <taxon>Marinobacter</taxon>
    </lineage>
</organism>
<dbReference type="CDD" id="cd02511">
    <property type="entry name" value="Beta4Glucosyltransferase"/>
    <property type="match status" value="1"/>
</dbReference>
<accession>A0A366GQG3</accession>
<evidence type="ECO:0000259" key="2">
    <source>
        <dbReference type="Pfam" id="PF00535"/>
    </source>
</evidence>
<dbReference type="Gene3D" id="3.90.550.10">
    <property type="entry name" value="Spore Coat Polysaccharide Biosynthesis Protein SpsA, Chain A"/>
    <property type="match status" value="1"/>
</dbReference>
<evidence type="ECO:0000256" key="1">
    <source>
        <dbReference type="ARBA" id="ARBA00038494"/>
    </source>
</evidence>
<dbReference type="AlphaFoldDB" id="A0A366GQG3"/>
<protein>
    <submittedName>
        <fullName evidence="3">Glycosyltransferase involved in cell wall biosynthesis</fullName>
    </submittedName>
</protein>
<dbReference type="InterPro" id="IPR001173">
    <property type="entry name" value="Glyco_trans_2-like"/>
</dbReference>
<keyword evidence="3" id="KW-0808">Transferase</keyword>
<dbReference type="Pfam" id="PF00535">
    <property type="entry name" value="Glycos_transf_2"/>
    <property type="match status" value="1"/>
</dbReference>
<dbReference type="PANTHER" id="PTHR43630:SF2">
    <property type="entry name" value="GLYCOSYLTRANSFERASE"/>
    <property type="match status" value="1"/>
</dbReference>
<dbReference type="InterPro" id="IPR029044">
    <property type="entry name" value="Nucleotide-diphossugar_trans"/>
</dbReference>
<name>A0A366GQG3_9GAMM</name>
<dbReference type="EMBL" id="QNRO01000010">
    <property type="protein sequence ID" value="RBP29129.1"/>
    <property type="molecule type" value="Genomic_DNA"/>
</dbReference>
<comment type="caution">
    <text evidence="3">The sequence shown here is derived from an EMBL/GenBank/DDBJ whole genome shotgun (WGS) entry which is preliminary data.</text>
</comment>
<dbReference type="OrthoDB" id="9815923at2"/>
<dbReference type="GO" id="GO:0016740">
    <property type="term" value="F:transferase activity"/>
    <property type="evidence" value="ECO:0007669"/>
    <property type="project" value="UniProtKB-KW"/>
</dbReference>
<evidence type="ECO:0000313" key="4">
    <source>
        <dbReference type="Proteomes" id="UP000252995"/>
    </source>
</evidence>